<dbReference type="Pfam" id="PF08666">
    <property type="entry name" value="SAF"/>
    <property type="match status" value="1"/>
</dbReference>
<dbReference type="Gene3D" id="3.40.50.720">
    <property type="entry name" value="NAD(P)-binding Rossmann-like Domain"/>
    <property type="match status" value="1"/>
</dbReference>
<keyword evidence="3" id="KW-1185">Reference proteome</keyword>
<dbReference type="InterPro" id="IPR005106">
    <property type="entry name" value="Asp/hSer_DH_NAD-bd"/>
</dbReference>
<dbReference type="InterPro" id="IPR036291">
    <property type="entry name" value="NAD(P)-bd_dom_sf"/>
</dbReference>
<proteinExistence type="predicted"/>
<dbReference type="InterPro" id="IPR048423">
    <property type="entry name" value="DRL_cat"/>
</dbReference>
<dbReference type="GO" id="GO:0050661">
    <property type="term" value="F:NADP binding"/>
    <property type="evidence" value="ECO:0007669"/>
    <property type="project" value="InterPro"/>
</dbReference>
<dbReference type="Proteomes" id="UP001271007">
    <property type="component" value="Unassembled WGS sequence"/>
</dbReference>
<name>A0AAJ0LWV3_9PEZI</name>
<protein>
    <recommendedName>
        <fullName evidence="1">SAF domain-containing protein</fullName>
    </recommendedName>
</protein>
<organism evidence="2 3">
    <name type="scientific">Extremus antarcticus</name>
    <dbReference type="NCBI Taxonomy" id="702011"/>
    <lineage>
        <taxon>Eukaryota</taxon>
        <taxon>Fungi</taxon>
        <taxon>Dikarya</taxon>
        <taxon>Ascomycota</taxon>
        <taxon>Pezizomycotina</taxon>
        <taxon>Dothideomycetes</taxon>
        <taxon>Dothideomycetidae</taxon>
        <taxon>Mycosphaerellales</taxon>
        <taxon>Extremaceae</taxon>
        <taxon>Extremus</taxon>
    </lineage>
</organism>
<evidence type="ECO:0000259" key="1">
    <source>
        <dbReference type="SMART" id="SM00858"/>
    </source>
</evidence>
<dbReference type="SMART" id="SM00858">
    <property type="entry name" value="SAF"/>
    <property type="match status" value="1"/>
</dbReference>
<dbReference type="AlphaFoldDB" id="A0AAJ0LWV3"/>
<dbReference type="EMBL" id="JAWDJX010000001">
    <property type="protein sequence ID" value="KAK3058528.1"/>
    <property type="molecule type" value="Genomic_DNA"/>
</dbReference>
<comment type="caution">
    <text evidence="2">The sequence shown here is derived from an EMBL/GenBank/DDBJ whole genome shotgun (WGS) entry which is preliminary data.</text>
</comment>
<reference evidence="2" key="1">
    <citation type="submission" date="2023-04" db="EMBL/GenBank/DDBJ databases">
        <title>Black Yeasts Isolated from many extreme environments.</title>
        <authorList>
            <person name="Coleine C."/>
            <person name="Stajich J.E."/>
            <person name="Selbmann L."/>
        </authorList>
    </citation>
    <scope>NUCLEOTIDE SEQUENCE</scope>
    <source>
        <strain evidence="2">CCFEE 5312</strain>
    </source>
</reference>
<evidence type="ECO:0000313" key="2">
    <source>
        <dbReference type="EMBL" id="KAK3058528.1"/>
    </source>
</evidence>
<feature type="domain" description="SAF" evidence="1">
    <location>
        <begin position="359"/>
        <end position="424"/>
    </location>
</feature>
<evidence type="ECO:0000313" key="3">
    <source>
        <dbReference type="Proteomes" id="UP001271007"/>
    </source>
</evidence>
<dbReference type="PANTHER" id="PTHR37850:SF3">
    <property type="entry name" value="BLR7815 PROTEIN"/>
    <property type="match status" value="1"/>
</dbReference>
<dbReference type="Pfam" id="PF03447">
    <property type="entry name" value="NAD_binding_3"/>
    <property type="match status" value="1"/>
</dbReference>
<dbReference type="InterPro" id="IPR013974">
    <property type="entry name" value="SAF"/>
</dbReference>
<sequence>MTSLSTKLAQREAAGNPIQVGIIGAGKFGSMFISQSHRSPGIRLAAIADLSKDRALLAIKRTGYPKDRFDETASLSISEGLKAGKTAITTDAAELIATPGIDVILEVTGSPAAGIKHALLCCEHKKHVVMINVEADVLAGPLLARKAHEAGIIYSMAYGDQPALISELVDWARTAGLTKHLPRYHQSTPDTVWGDYGFTAEQTESPDFDLNPQMFNSFLDGTKSALEMAAVANACDLSPPSDGLEFPPCGAHDLPTVLRPREDGGHIEKKGTVEVVSSLELDGRRVHNDIRFGVFVVFEAPGQYQKDCFQQYGMKTDSTGKYAVQYKPYHLIGLELGYSVASIMCRGEPTGQTKTWAGDVVATAKRDLKAGEKLDGEGGYTVYGKLMPAERSMEVEGLPIGLAHGFVLKKDIKQGQGLSWQDVDYSEKTQAVAVRREMEEIFRKEFQQAEVPVNGTK</sequence>
<dbReference type="GO" id="GO:0016491">
    <property type="term" value="F:oxidoreductase activity"/>
    <property type="evidence" value="ECO:0007669"/>
    <property type="project" value="InterPro"/>
</dbReference>
<gene>
    <name evidence="2" type="ORF">LTR09_000092</name>
</gene>
<accession>A0AAJ0LWV3</accession>
<dbReference type="CDD" id="cd11616">
    <property type="entry name" value="SAF_DH_OX_like"/>
    <property type="match status" value="1"/>
</dbReference>
<dbReference type="PANTHER" id="PTHR37850">
    <property type="entry name" value="STRU PROTEIN"/>
    <property type="match status" value="1"/>
</dbReference>
<dbReference type="Pfam" id="PF21135">
    <property type="entry name" value="DRL_cat"/>
    <property type="match status" value="1"/>
</dbReference>
<dbReference type="SUPFAM" id="SSF51735">
    <property type="entry name" value="NAD(P)-binding Rossmann-fold domains"/>
    <property type="match status" value="1"/>
</dbReference>